<sequence>MTDKVIEMAPKILELIKKSKKILLHCHPYPDADSIGSVLAMTLALKKMGLEVTSILGDSEYPDDLIVLPHHDLLVKKNYSEIDTGEFDLFIILDSSTLGQVSRLAEVKIPKNMKTVVIDHHVTNLKYGDINLVDETYTATSQIIYDLFIRWGVEVDKDMAVCLFLGLYTDSGGFKYPSTTANTLAVGAELAKINPDFPRVIFEMENAKDPQEIAYEGLALSSIEKYFSGKLVMAAVPYEKLKEKGIQKGFTQGGVGNTLISVIGWEIGINFVEADPGVVLVSFRTRNSDKHDVSLIASMIGKGGGHKAAAGTTIYEPFEVAKKQLLETIAKTFPDLGKI</sequence>
<dbReference type="InterPro" id="IPR038763">
    <property type="entry name" value="DHH_sf"/>
</dbReference>
<evidence type="ECO:0000313" key="4">
    <source>
        <dbReference type="Proteomes" id="UP000033854"/>
    </source>
</evidence>
<comment type="caution">
    <text evidence="3">The sequence shown here is derived from an EMBL/GenBank/DDBJ whole genome shotgun (WGS) entry which is preliminary data.</text>
</comment>
<evidence type="ECO:0000259" key="2">
    <source>
        <dbReference type="Pfam" id="PF02272"/>
    </source>
</evidence>
<evidence type="ECO:0000313" key="3">
    <source>
        <dbReference type="EMBL" id="KKS42689.1"/>
    </source>
</evidence>
<dbReference type="Gene3D" id="3.90.1640.10">
    <property type="entry name" value="inorganic pyrophosphatase (n-terminal core)"/>
    <property type="match status" value="1"/>
</dbReference>
<feature type="domain" description="DHHA1" evidence="2">
    <location>
        <begin position="259"/>
        <end position="331"/>
    </location>
</feature>
<protein>
    <submittedName>
        <fullName evidence="3">DHH family/DHHA1 domain protein</fullName>
    </submittedName>
</protein>
<dbReference type="PANTHER" id="PTHR47618">
    <property type="entry name" value="BIFUNCTIONAL OLIGORIBONUCLEASE AND PAP PHOSPHATASE NRNA"/>
    <property type="match status" value="1"/>
</dbReference>
<dbReference type="PANTHER" id="PTHR47618:SF1">
    <property type="entry name" value="BIFUNCTIONAL OLIGORIBONUCLEASE AND PAP PHOSPHATASE NRNA"/>
    <property type="match status" value="1"/>
</dbReference>
<evidence type="ECO:0000259" key="1">
    <source>
        <dbReference type="Pfam" id="PF01368"/>
    </source>
</evidence>
<dbReference type="Pfam" id="PF02272">
    <property type="entry name" value="DHHA1"/>
    <property type="match status" value="1"/>
</dbReference>
<dbReference type="AlphaFoldDB" id="A0A0G0Z1Q3"/>
<name>A0A0G0Z1Q3_9BACT</name>
<dbReference type="EMBL" id="LCDA01000007">
    <property type="protein sequence ID" value="KKS42689.1"/>
    <property type="molecule type" value="Genomic_DNA"/>
</dbReference>
<dbReference type="InterPro" id="IPR003156">
    <property type="entry name" value="DHHA1_dom"/>
</dbReference>
<dbReference type="InterPro" id="IPR001667">
    <property type="entry name" value="DDH_dom"/>
</dbReference>
<proteinExistence type="predicted"/>
<dbReference type="SUPFAM" id="SSF64182">
    <property type="entry name" value="DHH phosphoesterases"/>
    <property type="match status" value="1"/>
</dbReference>
<dbReference type="Pfam" id="PF01368">
    <property type="entry name" value="DHH"/>
    <property type="match status" value="1"/>
</dbReference>
<dbReference type="GO" id="GO:0003676">
    <property type="term" value="F:nucleic acid binding"/>
    <property type="evidence" value="ECO:0007669"/>
    <property type="project" value="InterPro"/>
</dbReference>
<dbReference type="Gene3D" id="3.10.310.30">
    <property type="match status" value="1"/>
</dbReference>
<feature type="domain" description="DDH" evidence="1">
    <location>
        <begin position="21"/>
        <end position="166"/>
    </location>
</feature>
<gene>
    <name evidence="3" type="ORF">UV06_C0007G0019</name>
</gene>
<reference evidence="3 4" key="1">
    <citation type="journal article" date="2015" name="Nature">
        <title>rRNA introns, odd ribosomes, and small enigmatic genomes across a large radiation of phyla.</title>
        <authorList>
            <person name="Brown C.T."/>
            <person name="Hug L.A."/>
            <person name="Thomas B.C."/>
            <person name="Sharon I."/>
            <person name="Castelle C.J."/>
            <person name="Singh A."/>
            <person name="Wilkins M.J."/>
            <person name="Williams K.H."/>
            <person name="Banfield J.F."/>
        </authorList>
    </citation>
    <scope>NUCLEOTIDE SEQUENCE [LARGE SCALE GENOMIC DNA]</scope>
</reference>
<dbReference type="InterPro" id="IPR051319">
    <property type="entry name" value="Oligoribo/pAp-PDE_c-di-AMP_PDE"/>
</dbReference>
<organism evidence="3 4">
    <name type="scientific">Candidatus Collierbacteria bacterium GW2011_GWA2_42_17</name>
    <dbReference type="NCBI Taxonomy" id="1618378"/>
    <lineage>
        <taxon>Bacteria</taxon>
        <taxon>Candidatus Collieribacteriota</taxon>
    </lineage>
</organism>
<dbReference type="Proteomes" id="UP000033854">
    <property type="component" value="Unassembled WGS sequence"/>
</dbReference>
<accession>A0A0G0Z1Q3</accession>